<evidence type="ECO:0000256" key="4">
    <source>
        <dbReference type="ARBA" id="ARBA00022801"/>
    </source>
</evidence>
<dbReference type="RefSeq" id="XP_018322401.1">
    <property type="nucleotide sequence ID" value="XM_018466899.1"/>
</dbReference>
<dbReference type="AlphaFoldDB" id="A0A1W4WEL5"/>
<dbReference type="InterPro" id="IPR024607">
    <property type="entry name" value="Sulfatase_CS"/>
</dbReference>
<dbReference type="Gene3D" id="3.40.720.10">
    <property type="entry name" value="Alkaline Phosphatase, subunit A"/>
    <property type="match status" value="1"/>
</dbReference>
<gene>
    <name evidence="10 11 12 13 14" type="primary">LOC108735083</name>
</gene>
<dbReference type="InterPro" id="IPR000917">
    <property type="entry name" value="Sulfatase_N"/>
</dbReference>
<keyword evidence="6" id="KW-0325">Glycoprotein</keyword>
<keyword evidence="7" id="KW-0472">Membrane</keyword>
<evidence type="ECO:0000313" key="12">
    <source>
        <dbReference type="RefSeq" id="XP_018322399.1"/>
    </source>
</evidence>
<feature type="transmembrane region" description="Helical" evidence="7">
    <location>
        <begin position="12"/>
        <end position="31"/>
    </location>
</feature>
<comment type="similarity">
    <text evidence="2">Belongs to the sulfatase family.</text>
</comment>
<name>A0A1W4WEL5_AGRPL</name>
<dbReference type="SUPFAM" id="SSF53649">
    <property type="entry name" value="Alkaline phosphatase-like"/>
    <property type="match status" value="1"/>
</dbReference>
<dbReference type="RefSeq" id="XP_018322399.1">
    <property type="nucleotide sequence ID" value="XM_018466897.1"/>
</dbReference>
<dbReference type="KEGG" id="apln:108735083"/>
<evidence type="ECO:0000313" key="9">
    <source>
        <dbReference type="Proteomes" id="UP000192223"/>
    </source>
</evidence>
<dbReference type="Proteomes" id="UP000192223">
    <property type="component" value="Unplaced"/>
</dbReference>
<evidence type="ECO:0000256" key="1">
    <source>
        <dbReference type="ARBA" id="ARBA00001913"/>
    </source>
</evidence>
<evidence type="ECO:0000256" key="2">
    <source>
        <dbReference type="ARBA" id="ARBA00008779"/>
    </source>
</evidence>
<sequence length="566" mass="63753">MGIYDNRYKIFGLIVMLVSVIVIAVVLFFVLKGNGHNVKDKPPNIVIILGDDVGWNDVGFHGSNQIPTPNIDALAYNGVILNRFYTQAVCTPSRAALLTGYYPIRAGLQGLPLNDGQNYTLPIHFSLLPEKLKDLGYSTHLVGKWHLGFTNTSATPLARGFDTYFGYWTGFMTYRSHMRAVSNMTGFSLREGIRAAWEYQGRYITDVFTEKAIDIINDHNDESPFFLFLSHLAAHSNGTITEPKDIEQANKRFNYIESEERRLFADVVTDLDRSVGEVVNALEYNGILENTIILLFMDNGAEVRGYYPNGGSNWPLRGQKYTLFEGGVRGTAVLYSSKISNRSVISNELMHVTDVFPTLYEAAGGDVNTLGNLDGVSQWETLTKTKPSPRNEILINIDEVNGTSAIIGYGGKYKLVNGTFLNGSMDVYFGPSGRGQQSNSEYNFTEILESRTNRAFQSARLESLTESEIAELRQKLNLENCRDLVETIVDCTELCLFDLQQDPCETVDIKESYPEIVQNLSSQVEQYWREIVLQPGRYVDPNANPDRCSNSWFPWLDEHYEIYCTI</sequence>
<protein>
    <submittedName>
        <fullName evidence="10 11">Arylsulfatase B-like</fullName>
    </submittedName>
</protein>
<feature type="domain" description="Sulfatase N-terminal" evidence="8">
    <location>
        <begin position="43"/>
        <end position="364"/>
    </location>
</feature>
<dbReference type="GeneID" id="108735083"/>
<dbReference type="InterPro" id="IPR047115">
    <property type="entry name" value="ARSB"/>
</dbReference>
<dbReference type="PROSITE" id="PS00149">
    <property type="entry name" value="SULFATASE_2"/>
    <property type="match status" value="1"/>
</dbReference>
<evidence type="ECO:0000313" key="11">
    <source>
        <dbReference type="RefSeq" id="XP_018322398.1"/>
    </source>
</evidence>
<keyword evidence="7" id="KW-0812">Transmembrane</keyword>
<reference evidence="10 11" key="1">
    <citation type="submission" date="2025-04" db="UniProtKB">
        <authorList>
            <consortium name="RefSeq"/>
        </authorList>
    </citation>
    <scope>IDENTIFICATION</scope>
    <source>
        <tissue evidence="10 11">Entire body</tissue>
    </source>
</reference>
<evidence type="ECO:0000256" key="7">
    <source>
        <dbReference type="SAM" id="Phobius"/>
    </source>
</evidence>
<evidence type="ECO:0000256" key="3">
    <source>
        <dbReference type="ARBA" id="ARBA00022723"/>
    </source>
</evidence>
<dbReference type="PANTHER" id="PTHR10342:SF273">
    <property type="entry name" value="RE14504P"/>
    <property type="match status" value="1"/>
</dbReference>
<evidence type="ECO:0000313" key="10">
    <source>
        <dbReference type="RefSeq" id="XP_018322397.1"/>
    </source>
</evidence>
<evidence type="ECO:0000313" key="14">
    <source>
        <dbReference type="RefSeq" id="XP_018322401.1"/>
    </source>
</evidence>
<evidence type="ECO:0000256" key="6">
    <source>
        <dbReference type="ARBA" id="ARBA00023180"/>
    </source>
</evidence>
<dbReference type="PROSITE" id="PS00523">
    <property type="entry name" value="SULFATASE_1"/>
    <property type="match status" value="1"/>
</dbReference>
<dbReference type="Gene3D" id="3.30.1120.10">
    <property type="match status" value="1"/>
</dbReference>
<dbReference type="GO" id="GO:0008484">
    <property type="term" value="F:sulfuric ester hydrolase activity"/>
    <property type="evidence" value="ECO:0007669"/>
    <property type="project" value="InterPro"/>
</dbReference>
<proteinExistence type="inferred from homology"/>
<dbReference type="OrthoDB" id="103349at2759"/>
<dbReference type="RefSeq" id="XP_018322397.1">
    <property type="nucleotide sequence ID" value="XM_018466895.1"/>
</dbReference>
<dbReference type="PANTHER" id="PTHR10342">
    <property type="entry name" value="ARYLSULFATASE"/>
    <property type="match status" value="1"/>
</dbReference>
<evidence type="ECO:0000313" key="13">
    <source>
        <dbReference type="RefSeq" id="XP_018322400.1"/>
    </source>
</evidence>
<comment type="cofactor">
    <cofactor evidence="1">
        <name>Ca(2+)</name>
        <dbReference type="ChEBI" id="CHEBI:29108"/>
    </cofactor>
</comment>
<dbReference type="STRING" id="224129.A0A1W4WEL5"/>
<dbReference type="RefSeq" id="XP_018322400.1">
    <property type="nucleotide sequence ID" value="XM_018466898.1"/>
</dbReference>
<dbReference type="CDD" id="cd16029">
    <property type="entry name" value="4-S"/>
    <property type="match status" value="1"/>
</dbReference>
<dbReference type="Pfam" id="PF00884">
    <property type="entry name" value="Sulfatase"/>
    <property type="match status" value="1"/>
</dbReference>
<evidence type="ECO:0000259" key="8">
    <source>
        <dbReference type="Pfam" id="PF00884"/>
    </source>
</evidence>
<evidence type="ECO:0000256" key="5">
    <source>
        <dbReference type="ARBA" id="ARBA00022837"/>
    </source>
</evidence>
<keyword evidence="4" id="KW-0378">Hydrolase</keyword>
<accession>A0A1W4WEL5</accession>
<dbReference type="RefSeq" id="XP_018322398.1">
    <property type="nucleotide sequence ID" value="XM_018466896.1"/>
</dbReference>
<dbReference type="InterPro" id="IPR017850">
    <property type="entry name" value="Alkaline_phosphatase_core_sf"/>
</dbReference>
<organism evidence="9 14">
    <name type="scientific">Agrilus planipennis</name>
    <name type="common">Emerald ash borer</name>
    <name type="synonym">Agrilus marcopoli</name>
    <dbReference type="NCBI Taxonomy" id="224129"/>
    <lineage>
        <taxon>Eukaryota</taxon>
        <taxon>Metazoa</taxon>
        <taxon>Ecdysozoa</taxon>
        <taxon>Arthropoda</taxon>
        <taxon>Hexapoda</taxon>
        <taxon>Insecta</taxon>
        <taxon>Pterygota</taxon>
        <taxon>Neoptera</taxon>
        <taxon>Endopterygota</taxon>
        <taxon>Coleoptera</taxon>
        <taxon>Polyphaga</taxon>
        <taxon>Elateriformia</taxon>
        <taxon>Buprestoidea</taxon>
        <taxon>Buprestidae</taxon>
        <taxon>Agrilinae</taxon>
        <taxon>Agrilus</taxon>
    </lineage>
</organism>
<dbReference type="GO" id="GO:0046872">
    <property type="term" value="F:metal ion binding"/>
    <property type="evidence" value="ECO:0007669"/>
    <property type="project" value="UniProtKB-KW"/>
</dbReference>
<keyword evidence="5" id="KW-0106">Calcium</keyword>
<keyword evidence="9" id="KW-1185">Reference proteome</keyword>
<keyword evidence="3" id="KW-0479">Metal-binding</keyword>
<keyword evidence="7" id="KW-1133">Transmembrane helix</keyword>